<sequence>MVSKKEKRRLQAGAKRREKLKELELVKAQSALAVEMRLAKKAQEIKKLLKNAHHDGLDDIGVEARLLALSFFYQTHRPADMVELVSTGDQDSNEQKLLAQYGLWAHAGQENWNSAVTFAEKLYLKDEGEDDEQGVMSPDPLREDELLMLAIHAFANTDQHVQLATEMLLEQDLGATDALEALNVVLRSHLRTGNVQECKILLKKGKQCSLLNEESYEIALAAAAKTGDLELMRQALGFDQQSAEGTLKSFIKDKPVHVMTQLLETFSIAAELGEELPDDLQEAALEALQVLLKQGSSIAPNTLSYILVSLDDDDEDALETIVQCLIRSGKTHEGWYDPLSVPAKVKIFPDLVRAKGSSGDAWKILSSLVTIDKRDGTLSEGSKQFLRKQDLSFCLAAFAFAVDRKHFKVSEAILQECWETISGAEAELAGTTNVQFVLMERIPFLPEESVRHDFFRKILAIRRSAFNNADEIPAFDNQSLNMIVQQTVALLRSTANSDAAENKEFAVLTPVVAMELISKIHTLTSSDAFWSIGRPSDNGAKEALECIMKALLESNLLENDCDLVVPAQQYYSSLARVSQLSSAIEYKDFFFPNTPGTLPGSEFEEDPFQLFRRLVLKQKRGEETAASLFILKLDFGEGEFTQLLKSVLKMSWQCDRILYQDFVSDYHDLFLDWKPGVFFDRGLSRRLCDAIRYAGPSIRPPGFSEAEHSLFTELSWYRDLWTPEFARSLIRELKKAEDSKYWISRKTDTSTGNIDATCMSGLLLVNMYSLAGYFAEIVDAETSRPLVESYIDACGSNCAVLVDFLIDDGKRRQTSRAKSKVQGTLNPVACAVAQNFFLAISKCLADGLAKYDAAIQQLLDRAKLEFSHHLTVEDMHTAAYILLHMSQVELQPEIKKWIERWYQPQYANFLHPYVKFCAERASWTKWRRQ</sequence>
<protein>
    <submittedName>
        <fullName evidence="1">Uncharacterized protein</fullName>
    </submittedName>
</protein>
<reference evidence="1" key="1">
    <citation type="submission" date="2020-06" db="EMBL/GenBank/DDBJ databases">
        <authorList>
            <consortium name="Plant Systems Biology data submission"/>
        </authorList>
    </citation>
    <scope>NUCLEOTIDE SEQUENCE</scope>
    <source>
        <strain evidence="1">D6</strain>
    </source>
</reference>
<dbReference type="EMBL" id="CAICTM010000128">
    <property type="protein sequence ID" value="CAB9502164.1"/>
    <property type="molecule type" value="Genomic_DNA"/>
</dbReference>
<dbReference type="AlphaFoldDB" id="A0A9N8DGD5"/>
<gene>
    <name evidence="1" type="ORF">SEMRO_129_G061560.1</name>
</gene>
<accession>A0A9N8DGD5</accession>
<dbReference type="Proteomes" id="UP001153069">
    <property type="component" value="Unassembled WGS sequence"/>
</dbReference>
<name>A0A9N8DGD5_9STRA</name>
<proteinExistence type="predicted"/>
<keyword evidence="2" id="KW-1185">Reference proteome</keyword>
<comment type="caution">
    <text evidence="1">The sequence shown here is derived from an EMBL/GenBank/DDBJ whole genome shotgun (WGS) entry which is preliminary data.</text>
</comment>
<evidence type="ECO:0000313" key="1">
    <source>
        <dbReference type="EMBL" id="CAB9502164.1"/>
    </source>
</evidence>
<evidence type="ECO:0000313" key="2">
    <source>
        <dbReference type="Proteomes" id="UP001153069"/>
    </source>
</evidence>
<organism evidence="1 2">
    <name type="scientific">Seminavis robusta</name>
    <dbReference type="NCBI Taxonomy" id="568900"/>
    <lineage>
        <taxon>Eukaryota</taxon>
        <taxon>Sar</taxon>
        <taxon>Stramenopiles</taxon>
        <taxon>Ochrophyta</taxon>
        <taxon>Bacillariophyta</taxon>
        <taxon>Bacillariophyceae</taxon>
        <taxon>Bacillariophycidae</taxon>
        <taxon>Naviculales</taxon>
        <taxon>Naviculaceae</taxon>
        <taxon>Seminavis</taxon>
    </lineage>
</organism>